<feature type="domain" description="PB1" evidence="1">
    <location>
        <begin position="248"/>
        <end position="293"/>
    </location>
</feature>
<dbReference type="CDD" id="cd05992">
    <property type="entry name" value="PB1"/>
    <property type="match status" value="1"/>
</dbReference>
<protein>
    <recommendedName>
        <fullName evidence="1">PB1 domain-containing protein</fullName>
    </recommendedName>
</protein>
<dbReference type="AlphaFoldDB" id="A0AAV6L8G5"/>
<comment type="caution">
    <text evidence="2">The sequence shown here is derived from an EMBL/GenBank/DDBJ whole genome shotgun (WGS) entry which is preliminary data.</text>
</comment>
<gene>
    <name evidence="2" type="ORF">RHGRI_004391</name>
</gene>
<proteinExistence type="predicted"/>
<evidence type="ECO:0000313" key="3">
    <source>
        <dbReference type="Proteomes" id="UP000823749"/>
    </source>
</evidence>
<keyword evidence="3" id="KW-1185">Reference proteome</keyword>
<evidence type="ECO:0000259" key="1">
    <source>
        <dbReference type="Pfam" id="PF00564"/>
    </source>
</evidence>
<name>A0AAV6L8G5_9ERIC</name>
<accession>A0AAV6L8G5</accession>
<evidence type="ECO:0000313" key="2">
    <source>
        <dbReference type="EMBL" id="KAG5561343.1"/>
    </source>
</evidence>
<dbReference type="Proteomes" id="UP000823749">
    <property type="component" value="Chromosome 2"/>
</dbReference>
<dbReference type="InterPro" id="IPR000270">
    <property type="entry name" value="PB1_dom"/>
</dbReference>
<dbReference type="EMBL" id="JACTNZ010000002">
    <property type="protein sequence ID" value="KAG5561343.1"/>
    <property type="molecule type" value="Genomic_DNA"/>
</dbReference>
<reference evidence="2" key="1">
    <citation type="submission" date="2020-08" db="EMBL/GenBank/DDBJ databases">
        <title>Plant Genome Project.</title>
        <authorList>
            <person name="Zhang R.-G."/>
        </authorList>
    </citation>
    <scope>NUCLEOTIDE SEQUENCE</scope>
    <source>
        <strain evidence="2">WSP0</strain>
        <tissue evidence="2">Leaf</tissue>
    </source>
</reference>
<organism evidence="2 3">
    <name type="scientific">Rhododendron griersonianum</name>
    <dbReference type="NCBI Taxonomy" id="479676"/>
    <lineage>
        <taxon>Eukaryota</taxon>
        <taxon>Viridiplantae</taxon>
        <taxon>Streptophyta</taxon>
        <taxon>Embryophyta</taxon>
        <taxon>Tracheophyta</taxon>
        <taxon>Spermatophyta</taxon>
        <taxon>Magnoliopsida</taxon>
        <taxon>eudicotyledons</taxon>
        <taxon>Gunneridae</taxon>
        <taxon>Pentapetalae</taxon>
        <taxon>asterids</taxon>
        <taxon>Ericales</taxon>
        <taxon>Ericaceae</taxon>
        <taxon>Ericoideae</taxon>
        <taxon>Rhodoreae</taxon>
        <taxon>Rhododendron</taxon>
    </lineage>
</organism>
<dbReference type="SUPFAM" id="SSF54277">
    <property type="entry name" value="CAD &amp; PB1 domains"/>
    <property type="match status" value="1"/>
</dbReference>
<sequence length="297" mass="34266">MTALKNSGEWEPEKATEESEEMICLYFTPSPTYFPPSPSPPPPILLSSNSMVVHGLSDQSMDNPPINLRYENVFDTWPTTFSPPPFLPSPKSTFHVSQRSIQSNSMGAFTSYKQSMENPPQNQLHEHDDIVELLPPSTAEDWLWLKQETVQYWIAAVHLNQRETSAPHIKRTNKLRIRQGHRDTTMPLVLSNYCDAAPRIKRTNKVYITQGHDSEWMAKLGLGRNWPGISTSNTAKDACDRALIKLKRELEQQVEKRLKLKPRTYYITYKDEENEFIYILCEEDLQDYISISRLLGH</sequence>
<dbReference type="Pfam" id="PF00564">
    <property type="entry name" value="PB1"/>
    <property type="match status" value="1"/>
</dbReference>